<proteinExistence type="predicted"/>
<reference evidence="2" key="1">
    <citation type="journal article" date="2019" name="Int. J. Syst. Evol. Microbiol.">
        <title>The Global Catalogue of Microorganisms (GCM) 10K type strain sequencing project: providing services to taxonomists for standard genome sequencing and annotation.</title>
        <authorList>
            <consortium name="The Broad Institute Genomics Platform"/>
            <consortium name="The Broad Institute Genome Sequencing Center for Infectious Disease"/>
            <person name="Wu L."/>
            <person name="Ma J."/>
        </authorList>
    </citation>
    <scope>NUCLEOTIDE SEQUENCE [LARGE SCALE GENOMIC DNA]</scope>
    <source>
        <strain evidence="2">JCM 14307</strain>
    </source>
</reference>
<keyword evidence="2" id="KW-1185">Reference proteome</keyword>
<evidence type="ECO:0000313" key="2">
    <source>
        <dbReference type="Proteomes" id="UP001500280"/>
    </source>
</evidence>
<dbReference type="EMBL" id="BAAANF010000017">
    <property type="protein sequence ID" value="GAA1698016.1"/>
    <property type="molecule type" value="Genomic_DNA"/>
</dbReference>
<accession>A0ABP4U3T5</accession>
<sequence length="90" mass="8977">MVDFVGFDARGVAVWLGVVVGFRVPSRLGAVLDRVGVGLTVFAGVGVGVTDAVRRGVADGLVGRIGVGVTDASSTGVEAAVSGSSWLVTF</sequence>
<comment type="caution">
    <text evidence="1">The sequence shown here is derived from an EMBL/GenBank/DDBJ whole genome shotgun (WGS) entry which is preliminary data.</text>
</comment>
<dbReference type="Proteomes" id="UP001500280">
    <property type="component" value="Unassembled WGS sequence"/>
</dbReference>
<name>A0ABP4U3T5_9ACTN</name>
<organism evidence="1 2">
    <name type="scientific">Kribbella yunnanensis</name>
    <dbReference type="NCBI Taxonomy" id="190194"/>
    <lineage>
        <taxon>Bacteria</taxon>
        <taxon>Bacillati</taxon>
        <taxon>Actinomycetota</taxon>
        <taxon>Actinomycetes</taxon>
        <taxon>Propionibacteriales</taxon>
        <taxon>Kribbellaceae</taxon>
        <taxon>Kribbella</taxon>
    </lineage>
</organism>
<protein>
    <submittedName>
        <fullName evidence="1">Uncharacterized protein</fullName>
    </submittedName>
</protein>
<gene>
    <name evidence="1" type="ORF">GCM10009745_50380</name>
</gene>
<evidence type="ECO:0000313" key="1">
    <source>
        <dbReference type="EMBL" id="GAA1698016.1"/>
    </source>
</evidence>